<sequence length="290" mass="30396">MRKYGRRGYLYHLLDIGHAALNLSLVAGDSPVSRWVLQSRVAQQIARQSSACGGSLLGVGIIEGGRNQVSPTGWTMHDTTDASTLALSDIEGVVGSFLPPPPEPVALYLAKGCAQTDLANAIANRRSAARLQGLVSPDPAARATQRCVDLCERLIPALGLPVPGILSISRNQENGARRLNPTWTDRALIGQSDLAGANTFIVIHSKIRDAVADTLTPSTQRLIVACGIAGEIAYLTATHAGLGVTGIGGINPSLWAELCETSDDVLYLVALGDSQVGEKFDATGTRGSHG</sequence>
<dbReference type="InterPro" id="IPR029479">
    <property type="entry name" value="Nitroreductase"/>
</dbReference>
<evidence type="ECO:0000313" key="3">
    <source>
        <dbReference type="Proteomes" id="UP000324853"/>
    </source>
</evidence>
<feature type="domain" description="Nitroreductase" evidence="1">
    <location>
        <begin position="185"/>
        <end position="272"/>
    </location>
</feature>
<dbReference type="Proteomes" id="UP000324853">
    <property type="component" value="Unassembled WGS sequence"/>
</dbReference>
<accession>A0A5S4X0C1</accession>
<keyword evidence="3" id="KW-1185">Reference proteome</keyword>
<reference evidence="2 3" key="1">
    <citation type="submission" date="2019-08" db="EMBL/GenBank/DDBJ databases">
        <title>Bradyrhizobium hipponensis sp. nov., a rhizobium isolated from a Lupinus angustifolius root nodule in Tunisia.</title>
        <authorList>
            <person name="Off K."/>
            <person name="Rejili M."/>
            <person name="Mars M."/>
            <person name="Brachmann A."/>
            <person name="Marin M."/>
        </authorList>
    </citation>
    <scope>NUCLEOTIDE SEQUENCE [LARGE SCALE GENOMIC DNA]</scope>
    <source>
        <strain evidence="2 3">CTAW11</strain>
    </source>
</reference>
<dbReference type="EMBL" id="VSSR01000016">
    <property type="protein sequence ID" value="TYL85820.1"/>
    <property type="molecule type" value="Genomic_DNA"/>
</dbReference>
<dbReference type="Pfam" id="PF00881">
    <property type="entry name" value="Nitroreductase"/>
    <property type="match status" value="1"/>
</dbReference>
<dbReference type="SUPFAM" id="SSF55469">
    <property type="entry name" value="FMN-dependent nitroreductase-like"/>
    <property type="match status" value="1"/>
</dbReference>
<evidence type="ECO:0000313" key="2">
    <source>
        <dbReference type="EMBL" id="TYL85820.1"/>
    </source>
</evidence>
<dbReference type="OrthoDB" id="3723182at2"/>
<organism evidence="2 3">
    <name type="scientific">Bradyrhizobium cytisi</name>
    <dbReference type="NCBI Taxonomy" id="515489"/>
    <lineage>
        <taxon>Bacteria</taxon>
        <taxon>Pseudomonadati</taxon>
        <taxon>Pseudomonadota</taxon>
        <taxon>Alphaproteobacteria</taxon>
        <taxon>Hyphomicrobiales</taxon>
        <taxon>Nitrobacteraceae</taxon>
        <taxon>Bradyrhizobium</taxon>
    </lineage>
</organism>
<dbReference type="AlphaFoldDB" id="A0A5S4X0C1"/>
<name>A0A5S4X0C1_9BRAD</name>
<dbReference type="InterPro" id="IPR000415">
    <property type="entry name" value="Nitroreductase-like"/>
</dbReference>
<gene>
    <name evidence="2" type="ORF">FXB38_09765</name>
</gene>
<evidence type="ECO:0000259" key="1">
    <source>
        <dbReference type="Pfam" id="PF00881"/>
    </source>
</evidence>
<protein>
    <recommendedName>
        <fullName evidence="1">Nitroreductase domain-containing protein</fullName>
    </recommendedName>
</protein>
<dbReference type="GO" id="GO:0016491">
    <property type="term" value="F:oxidoreductase activity"/>
    <property type="evidence" value="ECO:0007669"/>
    <property type="project" value="InterPro"/>
</dbReference>
<comment type="caution">
    <text evidence="2">The sequence shown here is derived from an EMBL/GenBank/DDBJ whole genome shotgun (WGS) entry which is preliminary data.</text>
</comment>
<proteinExistence type="predicted"/>
<dbReference type="Gene3D" id="3.40.109.10">
    <property type="entry name" value="NADH Oxidase"/>
    <property type="match status" value="1"/>
</dbReference>